<dbReference type="EMBL" id="JAOZEV010000017">
    <property type="protein sequence ID" value="MCV9934090.1"/>
    <property type="molecule type" value="Genomic_DNA"/>
</dbReference>
<protein>
    <submittedName>
        <fullName evidence="2">Imm30 family immunity protein</fullName>
    </submittedName>
</protein>
<dbReference type="Pfam" id="PF15565">
    <property type="entry name" value="Imm30"/>
    <property type="match status" value="1"/>
</dbReference>
<gene>
    <name evidence="2" type="ORF">OIU80_17550</name>
</gene>
<comment type="caution">
    <text evidence="2">The sequence shown here is derived from an EMBL/GenBank/DDBJ whole genome shotgun (WGS) entry which is preliminary data.</text>
</comment>
<proteinExistence type="predicted"/>
<evidence type="ECO:0000313" key="2">
    <source>
        <dbReference type="EMBL" id="MCV9934090.1"/>
    </source>
</evidence>
<accession>A0A9X3C9I3</accession>
<dbReference type="AlphaFoldDB" id="A0A9X3C9I3"/>
<organism evidence="2 3">
    <name type="scientific">Flavobacterium frigoritolerans</name>
    <dbReference type="NCBI Taxonomy" id="2987686"/>
    <lineage>
        <taxon>Bacteria</taxon>
        <taxon>Pseudomonadati</taxon>
        <taxon>Bacteroidota</taxon>
        <taxon>Flavobacteriia</taxon>
        <taxon>Flavobacteriales</taxon>
        <taxon>Flavobacteriaceae</taxon>
        <taxon>Flavobacterium</taxon>
    </lineage>
</organism>
<dbReference type="Proteomes" id="UP001151133">
    <property type="component" value="Unassembled WGS sequence"/>
</dbReference>
<dbReference type="InterPro" id="IPR029084">
    <property type="entry name" value="Imm30"/>
</dbReference>
<sequence>MDTYESVALYEESVNNVFNEDNFNVIYLLIKGFHNNTKNTEIMYSNLHAIEYFSKSLGLEKHIQIILPLLKTLFPEAKGWAETFFLRLLNNEESFKILLVNLKRINTSDKVIIQMITRNLVNRNPDKFENKGKIILDLLK</sequence>
<evidence type="ECO:0000313" key="3">
    <source>
        <dbReference type="Proteomes" id="UP001151133"/>
    </source>
</evidence>
<dbReference type="RefSeq" id="WP_264288280.1">
    <property type="nucleotide sequence ID" value="NZ_JAOZEV010000017.1"/>
</dbReference>
<reference evidence="2" key="1">
    <citation type="submission" date="2022-10" db="EMBL/GenBank/DDBJ databases">
        <title>Two novel species of Flavobacterium.</title>
        <authorList>
            <person name="Liu Q."/>
            <person name="Xin Y.-H."/>
        </authorList>
    </citation>
    <scope>NUCLEOTIDE SEQUENCE</scope>
    <source>
        <strain evidence="2">LS1R47</strain>
    </source>
</reference>
<name>A0A9X3C9I3_9FLAO</name>
<keyword evidence="3" id="KW-1185">Reference proteome</keyword>
<feature type="domain" description="Immunity protein 30" evidence="1">
    <location>
        <begin position="1"/>
        <end position="96"/>
    </location>
</feature>
<evidence type="ECO:0000259" key="1">
    <source>
        <dbReference type="Pfam" id="PF15565"/>
    </source>
</evidence>